<dbReference type="RefSeq" id="WP_255916009.1">
    <property type="nucleotide sequence ID" value="NZ_JANFQO010000021.1"/>
</dbReference>
<proteinExistence type="predicted"/>
<reference evidence="1" key="1">
    <citation type="submission" date="2022-07" db="EMBL/GenBank/DDBJ databases">
        <title>Tahibacter sp., a new gammaproteobacterium isolated from the silt sample collected at pig farm.</title>
        <authorList>
            <person name="Chen H."/>
        </authorList>
    </citation>
    <scope>NUCLEOTIDE SEQUENCE</scope>
    <source>
        <strain evidence="1">P2K</strain>
    </source>
</reference>
<gene>
    <name evidence="1" type="ORF">NM961_19095</name>
</gene>
<sequence length="77" mass="8438">MMKLMSGNTSHDSLLQLLDNKTLSPQQRVRVIATATALDMIVLVLTRSNDHKLADEMQNLQKYADAIEASLTGAKPA</sequence>
<accession>A0ABT1QX13</accession>
<organism evidence="1 2">
    <name type="scientific">Tahibacter harae</name>
    <dbReference type="NCBI Taxonomy" id="2963937"/>
    <lineage>
        <taxon>Bacteria</taxon>
        <taxon>Pseudomonadati</taxon>
        <taxon>Pseudomonadota</taxon>
        <taxon>Gammaproteobacteria</taxon>
        <taxon>Lysobacterales</taxon>
        <taxon>Rhodanobacteraceae</taxon>
        <taxon>Tahibacter</taxon>
    </lineage>
</organism>
<evidence type="ECO:0000313" key="1">
    <source>
        <dbReference type="EMBL" id="MCQ4166825.1"/>
    </source>
</evidence>
<keyword evidence="2" id="KW-1185">Reference proteome</keyword>
<name>A0ABT1QX13_9GAMM</name>
<evidence type="ECO:0000313" key="2">
    <source>
        <dbReference type="Proteomes" id="UP001165498"/>
    </source>
</evidence>
<comment type="caution">
    <text evidence="1">The sequence shown here is derived from an EMBL/GenBank/DDBJ whole genome shotgun (WGS) entry which is preliminary data.</text>
</comment>
<dbReference type="EMBL" id="JANFQO010000021">
    <property type="protein sequence ID" value="MCQ4166825.1"/>
    <property type="molecule type" value="Genomic_DNA"/>
</dbReference>
<protein>
    <submittedName>
        <fullName evidence="1">Uncharacterized protein</fullName>
    </submittedName>
</protein>
<dbReference type="Proteomes" id="UP001165498">
    <property type="component" value="Unassembled WGS sequence"/>
</dbReference>